<evidence type="ECO:0000256" key="4">
    <source>
        <dbReference type="RuleBase" id="RU000384"/>
    </source>
</evidence>
<dbReference type="PANTHER" id="PTHR43785">
    <property type="entry name" value="GAMMA-GLUTAMYLPUTRESCINE SYNTHETASE"/>
    <property type="match status" value="1"/>
</dbReference>
<gene>
    <name evidence="6" type="ORF">B0H15DRAFT_925748</name>
</gene>
<dbReference type="GO" id="GO:0006542">
    <property type="term" value="P:glutamine biosynthetic process"/>
    <property type="evidence" value="ECO:0007669"/>
    <property type="project" value="InterPro"/>
</dbReference>
<evidence type="ECO:0000313" key="6">
    <source>
        <dbReference type="EMBL" id="KAJ7071783.1"/>
    </source>
</evidence>
<comment type="similarity">
    <text evidence="3 4">Belongs to the glutamine synthetase family.</text>
</comment>
<protein>
    <recommendedName>
        <fullName evidence="1">Glutamine synthetase</fullName>
    </recommendedName>
</protein>
<evidence type="ECO:0000313" key="7">
    <source>
        <dbReference type="Proteomes" id="UP001222325"/>
    </source>
</evidence>
<accession>A0AAD6XE86</accession>
<dbReference type="GO" id="GO:0004356">
    <property type="term" value="F:glutamine synthetase activity"/>
    <property type="evidence" value="ECO:0007669"/>
    <property type="project" value="InterPro"/>
</dbReference>
<dbReference type="SMART" id="SM01230">
    <property type="entry name" value="Gln-synt_C"/>
    <property type="match status" value="1"/>
</dbReference>
<dbReference type="SUPFAM" id="SSF55931">
    <property type="entry name" value="Glutamine synthetase/guanido kinase"/>
    <property type="match status" value="1"/>
</dbReference>
<keyword evidence="7" id="KW-1185">Reference proteome</keyword>
<reference evidence="6" key="1">
    <citation type="submission" date="2023-03" db="EMBL/GenBank/DDBJ databases">
        <title>Massive genome expansion in bonnet fungi (Mycena s.s.) driven by repeated elements and novel gene families across ecological guilds.</title>
        <authorList>
            <consortium name="Lawrence Berkeley National Laboratory"/>
            <person name="Harder C.B."/>
            <person name="Miyauchi S."/>
            <person name="Viragh M."/>
            <person name="Kuo A."/>
            <person name="Thoen E."/>
            <person name="Andreopoulos B."/>
            <person name="Lu D."/>
            <person name="Skrede I."/>
            <person name="Drula E."/>
            <person name="Henrissat B."/>
            <person name="Morin E."/>
            <person name="Kohler A."/>
            <person name="Barry K."/>
            <person name="LaButti K."/>
            <person name="Morin E."/>
            <person name="Salamov A."/>
            <person name="Lipzen A."/>
            <person name="Mereny Z."/>
            <person name="Hegedus B."/>
            <person name="Baldrian P."/>
            <person name="Stursova M."/>
            <person name="Weitz H."/>
            <person name="Taylor A."/>
            <person name="Grigoriev I.V."/>
            <person name="Nagy L.G."/>
            <person name="Martin F."/>
            <person name="Kauserud H."/>
        </authorList>
    </citation>
    <scope>NUCLEOTIDE SEQUENCE</scope>
    <source>
        <strain evidence="6">CBHHK173m</strain>
    </source>
</reference>
<evidence type="ECO:0000256" key="2">
    <source>
        <dbReference type="ARBA" id="ARBA00022598"/>
    </source>
</evidence>
<proteinExistence type="inferred from homology"/>
<dbReference type="EMBL" id="JARJCN010000124">
    <property type="protein sequence ID" value="KAJ7071783.1"/>
    <property type="molecule type" value="Genomic_DNA"/>
</dbReference>
<dbReference type="PANTHER" id="PTHR43785:SF2">
    <property type="entry name" value="TYPE-1 GLUTAMINE SYNTHETASE 1"/>
    <property type="match status" value="1"/>
</dbReference>
<dbReference type="InterPro" id="IPR008146">
    <property type="entry name" value="Gln_synth_cat_dom"/>
</dbReference>
<name>A0AAD6XE86_9AGAR</name>
<dbReference type="AlphaFoldDB" id="A0AAD6XE86"/>
<dbReference type="SUPFAM" id="SSF54368">
    <property type="entry name" value="Glutamine synthetase, N-terminal domain"/>
    <property type="match status" value="1"/>
</dbReference>
<dbReference type="InterPro" id="IPR014746">
    <property type="entry name" value="Gln_synth/guanido_kin_cat_dom"/>
</dbReference>
<comment type="caution">
    <text evidence="6">The sequence shown here is derived from an EMBL/GenBank/DDBJ whole genome shotgun (WGS) entry which is preliminary data.</text>
</comment>
<evidence type="ECO:0000259" key="5">
    <source>
        <dbReference type="PROSITE" id="PS51987"/>
    </source>
</evidence>
<evidence type="ECO:0000256" key="1">
    <source>
        <dbReference type="ARBA" id="ARBA00021364"/>
    </source>
</evidence>
<organism evidence="6 7">
    <name type="scientific">Mycena belliarum</name>
    <dbReference type="NCBI Taxonomy" id="1033014"/>
    <lineage>
        <taxon>Eukaryota</taxon>
        <taxon>Fungi</taxon>
        <taxon>Dikarya</taxon>
        <taxon>Basidiomycota</taxon>
        <taxon>Agaricomycotina</taxon>
        <taxon>Agaricomycetes</taxon>
        <taxon>Agaricomycetidae</taxon>
        <taxon>Agaricales</taxon>
        <taxon>Marasmiineae</taxon>
        <taxon>Mycenaceae</taxon>
        <taxon>Mycena</taxon>
    </lineage>
</organism>
<dbReference type="Proteomes" id="UP001222325">
    <property type="component" value="Unassembled WGS sequence"/>
</dbReference>
<feature type="domain" description="GS catalytic" evidence="5">
    <location>
        <begin position="134"/>
        <end position="473"/>
    </location>
</feature>
<dbReference type="Gene3D" id="3.30.590.10">
    <property type="entry name" value="Glutamine synthetase/guanido kinase, catalytic domain"/>
    <property type="match status" value="1"/>
</dbReference>
<dbReference type="Pfam" id="PF00120">
    <property type="entry name" value="Gln-synt_C"/>
    <property type="match status" value="1"/>
</dbReference>
<sequence>MAPHTNHAVIYSPQSAPTPPNMDIRALRGLGIRFIRFQWVDLTNNVRYRVIPRAYFEKMLASPRPSICILTVGLGAVFLKIADGFAADSEYLYVPDMSSVRTLPYKPGHASVLGWFEDKAPVPGRITMEAELCPRRILRQVTETARSVSGVEFLVGFETEFILLTSTKFPVTTVHNLQGYSNSLALPTGSVTEKALEEIVDALEASGVEVQMYHAEAAPGQYEIVTVPLPPLQAVDALVHTRQTIYNIASKHGLRATLAPRIHDYSCGSAAHAHISVHSATDSASKGPKFTIQESAFLAGLLEHLPATLPFTLPLPASYKRMVDGIFSGGTYVCWGTDNREVPVRLCNATSPASRNFEVKTIDGTANPYLALAALLGAGHKGIASGSVLTMKDCAGPSAAERGEDGRQALGISERLPLTWDEARQKLQGSDVMTEIFGENFVQKYLSVNALMAHALDKPPTEAEKLALLVETY</sequence>
<dbReference type="PROSITE" id="PS51987">
    <property type="entry name" value="GS_CATALYTIC"/>
    <property type="match status" value="1"/>
</dbReference>
<evidence type="ECO:0000256" key="3">
    <source>
        <dbReference type="PROSITE-ProRule" id="PRU01331"/>
    </source>
</evidence>
<keyword evidence="2" id="KW-0436">Ligase</keyword>
<dbReference type="Gene3D" id="3.10.20.70">
    <property type="entry name" value="Glutamine synthetase, N-terminal domain"/>
    <property type="match status" value="1"/>
</dbReference>
<dbReference type="InterPro" id="IPR036651">
    <property type="entry name" value="Gln_synt_N_sf"/>
</dbReference>